<dbReference type="InterPro" id="IPR050570">
    <property type="entry name" value="Cell_wall_metabolism_enzyme"/>
</dbReference>
<dbReference type="InterPro" id="IPR011055">
    <property type="entry name" value="Dup_hybrid_motif"/>
</dbReference>
<accession>A0A6I4T459</accession>
<evidence type="ECO:0000256" key="1">
    <source>
        <dbReference type="ARBA" id="ARBA00001947"/>
    </source>
</evidence>
<dbReference type="Gene3D" id="2.70.70.10">
    <property type="entry name" value="Glucose Permease (Domain IIA)"/>
    <property type="match status" value="1"/>
</dbReference>
<sequence length="364" mass="39708">MRSQGQVRFVKLSSKLQMSLAGGAAAALLLWGGSMGVMAALQYQASSELESLDQRAVQVANAEDRVRAYRDDIGKVASDLEERQDFIEKIVDMLPPDMVEDAATETSEDEEAAETVAKVSAILPEAAGLARIEAKQLAFVDRLTHYAERRANRAEEGMRRLGLDPRRMLAAAQTAQGGPLEQLSTSRDGTVDPRFEKLGLTLSRMDALERGLQSVPQFMPADVSHISSGFGYRRDPFTGGGAMHKGLDFRGKTGTPIHAAAEGKVSFAGRRSGYGRVIEITHGNGLMTRYAHMSAFKAKRGQMVKAGDIIGAIGSSGRSTGPHLHFEVRINNRAVNPRPFLENAPHVLEDVREDQPVRIRERDD</sequence>
<reference evidence="8 9" key="1">
    <citation type="submission" date="2019-12" db="EMBL/GenBank/DDBJ databases">
        <title>Genomic-based taxomic classification of the family Erythrobacteraceae.</title>
        <authorList>
            <person name="Xu L."/>
        </authorList>
    </citation>
    <scope>NUCLEOTIDE SEQUENCE [LARGE SCALE GENOMIC DNA]</scope>
    <source>
        <strain evidence="8 9">LMG 29518</strain>
    </source>
</reference>
<evidence type="ECO:0000256" key="3">
    <source>
        <dbReference type="ARBA" id="ARBA00022723"/>
    </source>
</evidence>
<keyword evidence="4" id="KW-0378">Hydrolase</keyword>
<keyword evidence="2" id="KW-0645">Protease</keyword>
<evidence type="ECO:0000313" key="8">
    <source>
        <dbReference type="EMBL" id="MXO65687.1"/>
    </source>
</evidence>
<evidence type="ECO:0000256" key="4">
    <source>
        <dbReference type="ARBA" id="ARBA00022801"/>
    </source>
</evidence>
<dbReference type="AlphaFoldDB" id="A0A6I4T459"/>
<dbReference type="GO" id="GO:0006508">
    <property type="term" value="P:proteolysis"/>
    <property type="evidence" value="ECO:0007669"/>
    <property type="project" value="UniProtKB-KW"/>
</dbReference>
<evidence type="ECO:0000256" key="5">
    <source>
        <dbReference type="ARBA" id="ARBA00022833"/>
    </source>
</evidence>
<dbReference type="InterPro" id="IPR016047">
    <property type="entry name" value="M23ase_b-sheet_dom"/>
</dbReference>
<protein>
    <submittedName>
        <fullName evidence="8">Peptidoglycan DD-metalloendopeptidase family protein</fullName>
    </submittedName>
</protein>
<comment type="cofactor">
    <cofactor evidence="1">
        <name>Zn(2+)</name>
        <dbReference type="ChEBI" id="CHEBI:29105"/>
    </cofactor>
</comment>
<keyword evidence="9" id="KW-1185">Reference proteome</keyword>
<evidence type="ECO:0000259" key="7">
    <source>
        <dbReference type="Pfam" id="PF01551"/>
    </source>
</evidence>
<name>A0A6I4T459_9SPHN</name>
<evidence type="ECO:0000256" key="2">
    <source>
        <dbReference type="ARBA" id="ARBA00022670"/>
    </source>
</evidence>
<dbReference type="Pfam" id="PF01551">
    <property type="entry name" value="Peptidase_M23"/>
    <property type="match status" value="1"/>
</dbReference>
<evidence type="ECO:0000313" key="9">
    <source>
        <dbReference type="Proteomes" id="UP000438476"/>
    </source>
</evidence>
<dbReference type="GO" id="GO:0046872">
    <property type="term" value="F:metal ion binding"/>
    <property type="evidence" value="ECO:0007669"/>
    <property type="project" value="UniProtKB-KW"/>
</dbReference>
<dbReference type="PANTHER" id="PTHR21666:SF288">
    <property type="entry name" value="CELL DIVISION PROTEIN YTFB"/>
    <property type="match status" value="1"/>
</dbReference>
<dbReference type="EMBL" id="WTYT01000003">
    <property type="protein sequence ID" value="MXO65687.1"/>
    <property type="molecule type" value="Genomic_DNA"/>
</dbReference>
<keyword evidence="3" id="KW-0479">Metal-binding</keyword>
<dbReference type="GO" id="GO:0004222">
    <property type="term" value="F:metalloendopeptidase activity"/>
    <property type="evidence" value="ECO:0007669"/>
    <property type="project" value="TreeGrafter"/>
</dbReference>
<proteinExistence type="predicted"/>
<dbReference type="CDD" id="cd12797">
    <property type="entry name" value="M23_peptidase"/>
    <property type="match status" value="1"/>
</dbReference>
<feature type="domain" description="M23ase beta-sheet core" evidence="7">
    <location>
        <begin position="243"/>
        <end position="337"/>
    </location>
</feature>
<dbReference type="OrthoDB" id="9815245at2"/>
<comment type="caution">
    <text evidence="8">The sequence shown here is derived from an EMBL/GenBank/DDBJ whole genome shotgun (WGS) entry which is preliminary data.</text>
</comment>
<gene>
    <name evidence="8" type="ORF">GRI91_07965</name>
</gene>
<keyword evidence="6" id="KW-0482">Metalloprotease</keyword>
<dbReference type="FunFam" id="2.70.70.10:FF:000006">
    <property type="entry name" value="M23 family peptidase"/>
    <property type="match status" value="1"/>
</dbReference>
<dbReference type="SUPFAM" id="SSF51261">
    <property type="entry name" value="Duplicated hybrid motif"/>
    <property type="match status" value="1"/>
</dbReference>
<keyword evidence="5" id="KW-0862">Zinc</keyword>
<evidence type="ECO:0000256" key="6">
    <source>
        <dbReference type="ARBA" id="ARBA00023049"/>
    </source>
</evidence>
<dbReference type="PANTHER" id="PTHR21666">
    <property type="entry name" value="PEPTIDASE-RELATED"/>
    <property type="match status" value="1"/>
</dbReference>
<organism evidence="8 9">
    <name type="scientific">Altericroceibacterium endophyticum</name>
    <dbReference type="NCBI Taxonomy" id="1808508"/>
    <lineage>
        <taxon>Bacteria</taxon>
        <taxon>Pseudomonadati</taxon>
        <taxon>Pseudomonadota</taxon>
        <taxon>Alphaproteobacteria</taxon>
        <taxon>Sphingomonadales</taxon>
        <taxon>Erythrobacteraceae</taxon>
        <taxon>Altericroceibacterium</taxon>
    </lineage>
</organism>
<dbReference type="Proteomes" id="UP000438476">
    <property type="component" value="Unassembled WGS sequence"/>
</dbReference>